<feature type="region of interest" description="Disordered" evidence="1">
    <location>
        <begin position="375"/>
        <end position="457"/>
    </location>
</feature>
<feature type="region of interest" description="Disordered" evidence="1">
    <location>
        <begin position="634"/>
        <end position="665"/>
    </location>
</feature>
<feature type="region of interest" description="Disordered" evidence="1">
    <location>
        <begin position="140"/>
        <end position="203"/>
    </location>
</feature>
<gene>
    <name evidence="2" type="ORF">GGX14DRAFT_415824</name>
</gene>
<accession>A0AAD7E5N9</accession>
<feature type="compositionally biased region" description="Pro residues" evidence="1">
    <location>
        <begin position="343"/>
        <end position="356"/>
    </location>
</feature>
<evidence type="ECO:0000256" key="1">
    <source>
        <dbReference type="SAM" id="MobiDB-lite"/>
    </source>
</evidence>
<reference evidence="2" key="1">
    <citation type="submission" date="2023-03" db="EMBL/GenBank/DDBJ databases">
        <title>Massive genome expansion in bonnet fungi (Mycena s.s.) driven by repeated elements and novel gene families across ecological guilds.</title>
        <authorList>
            <consortium name="Lawrence Berkeley National Laboratory"/>
            <person name="Harder C.B."/>
            <person name="Miyauchi S."/>
            <person name="Viragh M."/>
            <person name="Kuo A."/>
            <person name="Thoen E."/>
            <person name="Andreopoulos B."/>
            <person name="Lu D."/>
            <person name="Skrede I."/>
            <person name="Drula E."/>
            <person name="Henrissat B."/>
            <person name="Morin E."/>
            <person name="Kohler A."/>
            <person name="Barry K."/>
            <person name="LaButti K."/>
            <person name="Morin E."/>
            <person name="Salamov A."/>
            <person name="Lipzen A."/>
            <person name="Mereny Z."/>
            <person name="Hegedus B."/>
            <person name="Baldrian P."/>
            <person name="Stursova M."/>
            <person name="Weitz H."/>
            <person name="Taylor A."/>
            <person name="Grigoriev I.V."/>
            <person name="Nagy L.G."/>
            <person name="Martin F."/>
            <person name="Kauserud H."/>
        </authorList>
    </citation>
    <scope>NUCLEOTIDE SEQUENCE</scope>
    <source>
        <strain evidence="2">9144</strain>
    </source>
</reference>
<feature type="compositionally biased region" description="Low complexity" evidence="1">
    <location>
        <begin position="833"/>
        <end position="853"/>
    </location>
</feature>
<dbReference type="EMBL" id="JARJCW010000002">
    <property type="protein sequence ID" value="KAJ7228932.1"/>
    <property type="molecule type" value="Genomic_DNA"/>
</dbReference>
<feature type="compositionally biased region" description="Low complexity" evidence="1">
    <location>
        <begin position="710"/>
        <end position="719"/>
    </location>
</feature>
<feature type="region of interest" description="Disordered" evidence="1">
    <location>
        <begin position="216"/>
        <end position="251"/>
    </location>
</feature>
<feature type="region of interest" description="Disordered" evidence="1">
    <location>
        <begin position="833"/>
        <end position="862"/>
    </location>
</feature>
<feature type="compositionally biased region" description="Low complexity" evidence="1">
    <location>
        <begin position="55"/>
        <end position="71"/>
    </location>
</feature>
<feature type="region of interest" description="Disordered" evidence="1">
    <location>
        <begin position="710"/>
        <end position="800"/>
    </location>
</feature>
<feature type="region of interest" description="Disordered" evidence="1">
    <location>
        <begin position="326"/>
        <end position="363"/>
    </location>
</feature>
<proteinExistence type="predicted"/>
<comment type="caution">
    <text evidence="2">The sequence shown here is derived from an EMBL/GenBank/DDBJ whole genome shotgun (WGS) entry which is preliminary data.</text>
</comment>
<feature type="compositionally biased region" description="Basic and acidic residues" evidence="1">
    <location>
        <begin position="492"/>
        <end position="501"/>
    </location>
</feature>
<evidence type="ECO:0000313" key="2">
    <source>
        <dbReference type="EMBL" id="KAJ7228932.1"/>
    </source>
</evidence>
<feature type="compositionally biased region" description="Polar residues" evidence="1">
    <location>
        <begin position="723"/>
        <end position="734"/>
    </location>
</feature>
<evidence type="ECO:0000313" key="3">
    <source>
        <dbReference type="Proteomes" id="UP001219525"/>
    </source>
</evidence>
<feature type="compositionally biased region" description="Low complexity" evidence="1">
    <location>
        <begin position="417"/>
        <end position="434"/>
    </location>
</feature>
<feature type="compositionally biased region" description="Polar residues" evidence="1">
    <location>
        <begin position="641"/>
        <end position="660"/>
    </location>
</feature>
<name>A0AAD7E5N9_9AGAR</name>
<feature type="region of interest" description="Disordered" evidence="1">
    <location>
        <begin position="469"/>
        <end position="577"/>
    </location>
</feature>
<feature type="compositionally biased region" description="Low complexity" evidence="1">
    <location>
        <begin position="235"/>
        <end position="248"/>
    </location>
</feature>
<feature type="compositionally biased region" description="Basic and acidic residues" evidence="1">
    <location>
        <begin position="469"/>
        <end position="484"/>
    </location>
</feature>
<feature type="compositionally biased region" description="Low complexity" evidence="1">
    <location>
        <begin position="541"/>
        <end position="561"/>
    </location>
</feature>
<protein>
    <submittedName>
        <fullName evidence="2">Uncharacterized protein</fullName>
    </submittedName>
</protein>
<feature type="region of interest" description="Disordered" evidence="1">
    <location>
        <begin position="1"/>
        <end position="20"/>
    </location>
</feature>
<dbReference type="Proteomes" id="UP001219525">
    <property type="component" value="Unassembled WGS sequence"/>
</dbReference>
<organism evidence="2 3">
    <name type="scientific">Mycena pura</name>
    <dbReference type="NCBI Taxonomy" id="153505"/>
    <lineage>
        <taxon>Eukaryota</taxon>
        <taxon>Fungi</taxon>
        <taxon>Dikarya</taxon>
        <taxon>Basidiomycota</taxon>
        <taxon>Agaricomycotina</taxon>
        <taxon>Agaricomycetes</taxon>
        <taxon>Agaricomycetidae</taxon>
        <taxon>Agaricales</taxon>
        <taxon>Marasmiineae</taxon>
        <taxon>Mycenaceae</taxon>
        <taxon>Mycena</taxon>
    </lineage>
</organism>
<feature type="compositionally biased region" description="Low complexity" evidence="1">
    <location>
        <begin position="377"/>
        <end position="396"/>
    </location>
</feature>
<keyword evidence="3" id="KW-1185">Reference proteome</keyword>
<feature type="region of interest" description="Disordered" evidence="1">
    <location>
        <begin position="38"/>
        <end position="92"/>
    </location>
</feature>
<dbReference type="AlphaFoldDB" id="A0AAD7E5N9"/>
<sequence length="907" mass="96380">MLTVLRIPDAGTSTARPRLARQETDLLASYYQSPLADQGIGYTPKTRPGHHRTLSGHSTSSSDYSSGGSTSDHSEHVSPPRRSSVPSEGGADRRRLAIVQMDPLPEADLQKSSAVRSRRGLKTRLDGIALVAPPDAAPKSYAYLDPPSSAPPNPNPAHSMSRQLEAKSHHRSASEATTNSAKSKRSRDVGIVGTTSSLHPDSPKKLRLELASDSLHPPVFQEPHSSRASSPNDISTPSVPSSPSLSLPQVKRRSTDLSIHTPEIGQPKDIHVPVASPVVVDLGLDPSLRARKSTRRSSAIQVVEPRSASPLSFSAYLHYQPGIHATAGPLPPPPRATFAIDPSTPPPPRPPRLHSPPPRRKDDQALQLPGVAAVLNSSGSSTPSVSSRSISPIQPIDVGSSEDSNDETLHRREGAFSPSTISTTPSTSPSDYTPTPRPVGTIGGLIPDVDEGGKSIGVPSVVIATPRLESLREQSGDDWTHVSRDLTTSPSSEEHMSHSWDSHPPPAPSQDGATPSPPPKSFKTSLTTGLKRFSSLPRTPSPSSKSLARSSSTRSQLPSPSAQVVSLPAPTPQMPRRRKIISQYPAALFCGDMRSRKSATERCTLYAQKLNELYVHDSGLSEWLLEVQIRGANGQGKRSVKGTSRSGPQQRHVSGTSMKSEATFPRRPDAMIATDLATKPSDIAPIVPTLPYPALSPRSLAAPLSPRSLAAPLSPTSLRTLGSPPSSKTGNFFSSLGRKASMSKKDRPIVSSFSLSSSATTTRLVKSPPSARDRDAHPRTAAVASVPSVPGGPRAPPNRARALRTQSISPVPSPSPFASNATAASRRPSLFAPLSSMSSSESHSQSRSTASASDHGPGFEHQVDKLSDLLPHAERAVLAGYLRRAGQDILAIGQYLEDEKHGTLRRD</sequence>